<dbReference type="PIRSF" id="PIRSF011560">
    <property type="entry name" value="ComK"/>
    <property type="match status" value="1"/>
</dbReference>
<evidence type="ECO:0000313" key="1">
    <source>
        <dbReference type="EMBL" id="MFD2681300.1"/>
    </source>
</evidence>
<keyword evidence="2" id="KW-1185">Reference proteome</keyword>
<accession>A0ABW5RS98</accession>
<name>A0ABW5RS98_9BACI</name>
<sequence>MSKLRIIEEYEINPHTMMIQPWKYGKKIYSKIYEKEETFLSPFKPIDIIKNSCEYFGASYDGRKSGTHKLIGINYKPPIMIDSHMSIYVFPTTSPTKQNCIWIAPSHILTYNKTEQGHTKVVFKNFVSCIVPISFRSFENQLQRTARLQFAFVDRIGEMKSKYFLDHTSKTRKPKRKNTFYLVKNQKKKGECESESE</sequence>
<reference evidence="2" key="1">
    <citation type="journal article" date="2019" name="Int. J. Syst. Evol. Microbiol.">
        <title>The Global Catalogue of Microorganisms (GCM) 10K type strain sequencing project: providing services to taxonomists for standard genome sequencing and annotation.</title>
        <authorList>
            <consortium name="The Broad Institute Genomics Platform"/>
            <consortium name="The Broad Institute Genome Sequencing Center for Infectious Disease"/>
            <person name="Wu L."/>
            <person name="Ma J."/>
        </authorList>
    </citation>
    <scope>NUCLEOTIDE SEQUENCE [LARGE SCALE GENOMIC DNA]</scope>
    <source>
        <strain evidence="2">KCTC 3913</strain>
    </source>
</reference>
<dbReference type="EMBL" id="JBHUMF010000028">
    <property type="protein sequence ID" value="MFD2681300.1"/>
    <property type="molecule type" value="Genomic_DNA"/>
</dbReference>
<proteinExistence type="predicted"/>
<comment type="caution">
    <text evidence="1">The sequence shown here is derived from an EMBL/GenBank/DDBJ whole genome shotgun (WGS) entry which is preliminary data.</text>
</comment>
<dbReference type="Proteomes" id="UP001597506">
    <property type="component" value="Unassembled WGS sequence"/>
</dbReference>
<evidence type="ECO:0000313" key="2">
    <source>
        <dbReference type="Proteomes" id="UP001597506"/>
    </source>
</evidence>
<gene>
    <name evidence="1" type="ORF">ACFSUL_11140</name>
</gene>
<organism evidence="1 2">
    <name type="scientific">Bacillus seohaeanensis</name>
    <dbReference type="NCBI Taxonomy" id="284580"/>
    <lineage>
        <taxon>Bacteria</taxon>
        <taxon>Bacillati</taxon>
        <taxon>Bacillota</taxon>
        <taxon>Bacilli</taxon>
        <taxon>Bacillales</taxon>
        <taxon>Bacillaceae</taxon>
        <taxon>Bacillus</taxon>
    </lineage>
</organism>
<dbReference type="RefSeq" id="WP_377935396.1">
    <property type="nucleotide sequence ID" value="NZ_JBHUMF010000028.1"/>
</dbReference>
<protein>
    <submittedName>
        <fullName evidence="1">Competence protein ComK</fullName>
    </submittedName>
</protein>
<dbReference type="Pfam" id="PF06338">
    <property type="entry name" value="ComK"/>
    <property type="match status" value="1"/>
</dbReference>
<dbReference type="InterPro" id="IPR010461">
    <property type="entry name" value="ComK"/>
</dbReference>